<dbReference type="Proteomes" id="UP001196873">
    <property type="component" value="Unassembled WGS sequence"/>
</dbReference>
<dbReference type="RefSeq" id="WP_219425743.1">
    <property type="nucleotide sequence ID" value="NZ_JABZVO010000032.1"/>
</dbReference>
<dbReference type="Pfam" id="PF14289">
    <property type="entry name" value="DUF4369"/>
    <property type="match status" value="1"/>
</dbReference>
<evidence type="ECO:0000313" key="7">
    <source>
        <dbReference type="Proteomes" id="UP001196873"/>
    </source>
</evidence>
<organism evidence="6 7">
    <name type="scientific">Segatella salivae</name>
    <dbReference type="NCBI Taxonomy" id="228604"/>
    <lineage>
        <taxon>Bacteria</taxon>
        <taxon>Pseudomonadati</taxon>
        <taxon>Bacteroidota</taxon>
        <taxon>Bacteroidia</taxon>
        <taxon>Bacteroidales</taxon>
        <taxon>Prevotellaceae</taxon>
        <taxon>Segatella</taxon>
    </lineage>
</organism>
<comment type="caution">
    <text evidence="6">The sequence shown here is derived from an EMBL/GenBank/DDBJ whole genome shotgun (WGS) entry which is preliminary data.</text>
</comment>
<evidence type="ECO:0000256" key="2">
    <source>
        <dbReference type="ARBA" id="ARBA00023157"/>
    </source>
</evidence>
<proteinExistence type="predicted"/>
<evidence type="ECO:0000256" key="4">
    <source>
        <dbReference type="SAM" id="SignalP"/>
    </source>
</evidence>
<dbReference type="CDD" id="cd02966">
    <property type="entry name" value="TlpA_like_family"/>
    <property type="match status" value="1"/>
</dbReference>
<protein>
    <submittedName>
        <fullName evidence="6">AhpC/TSA family protein</fullName>
    </submittedName>
</protein>
<dbReference type="GO" id="GO:0017004">
    <property type="term" value="P:cytochrome complex assembly"/>
    <property type="evidence" value="ECO:0007669"/>
    <property type="project" value="UniProtKB-KW"/>
</dbReference>
<evidence type="ECO:0000256" key="3">
    <source>
        <dbReference type="ARBA" id="ARBA00023284"/>
    </source>
</evidence>
<dbReference type="InterPro" id="IPR050553">
    <property type="entry name" value="Thioredoxin_ResA/DsbE_sf"/>
</dbReference>
<dbReference type="InterPro" id="IPR013766">
    <property type="entry name" value="Thioredoxin_domain"/>
</dbReference>
<evidence type="ECO:0000259" key="5">
    <source>
        <dbReference type="PROSITE" id="PS51352"/>
    </source>
</evidence>
<keyword evidence="4" id="KW-0732">Signal</keyword>
<keyword evidence="3" id="KW-0676">Redox-active center</keyword>
<sequence>MKKTIAALSLLFAAQGAFAADDVFTLKGELKDFGDTVVAMIPNGFEFQRDTILVKNGKFTTTIKVDEPKDIYLVSMSTLHRKDNKQLKIVAVPGETAELKGDAVTDYQISGTKFYQQLGQLNRQLASTQKELDTFTESLSKRLKAGEERSKVMDEYEAKAPVYEKKINDAIFDFIKKHASWEASAVAAVSLGKDQIEEGISYLSNTVKNGRMKNYYQKVVKAYKDEAEAEAKSKAAQAAGVVAPNFTLNDINGKPLSLASLKGKYVLLDFWGSWCIWCIRGIPKMKEYYKKYDGKFEILGIDCNDTEAKWKEAVKKYELPWLHVYNPRGSKVLADYGIQGFPTKILIGPDGKIVKTIVGEDESFYKFLDDTFGKK</sequence>
<feature type="signal peptide" evidence="4">
    <location>
        <begin position="1"/>
        <end position="19"/>
    </location>
</feature>
<dbReference type="PANTHER" id="PTHR42852">
    <property type="entry name" value="THIOL:DISULFIDE INTERCHANGE PROTEIN DSBE"/>
    <property type="match status" value="1"/>
</dbReference>
<dbReference type="Pfam" id="PF00578">
    <property type="entry name" value="AhpC-TSA"/>
    <property type="match status" value="1"/>
</dbReference>
<dbReference type="PROSITE" id="PS51352">
    <property type="entry name" value="THIOREDOXIN_2"/>
    <property type="match status" value="1"/>
</dbReference>
<dbReference type="InterPro" id="IPR000866">
    <property type="entry name" value="AhpC/TSA"/>
</dbReference>
<feature type="domain" description="Thioredoxin" evidence="5">
    <location>
        <begin position="237"/>
        <end position="375"/>
    </location>
</feature>
<reference evidence="6" key="1">
    <citation type="submission" date="2021-07" db="EMBL/GenBank/DDBJ databases">
        <title>Genomic diversity and antimicrobial resistance of Prevotella spp. isolated from chronic lung disease airways.</title>
        <authorList>
            <person name="Webb K.A."/>
            <person name="Olagoke O.S."/>
            <person name="Baird T."/>
            <person name="Neill J."/>
            <person name="Pham A."/>
            <person name="Wells T.J."/>
            <person name="Ramsay K.A."/>
            <person name="Bell S.C."/>
            <person name="Sarovich D.S."/>
            <person name="Price E.P."/>
        </authorList>
    </citation>
    <scope>NUCLEOTIDE SEQUENCE</scope>
    <source>
        <strain evidence="6">SCHI0047.S.3</strain>
    </source>
</reference>
<feature type="chain" id="PRO_5043811850" evidence="4">
    <location>
        <begin position="20"/>
        <end position="375"/>
    </location>
</feature>
<dbReference type="InterPro" id="IPR025380">
    <property type="entry name" value="DUF4369"/>
</dbReference>
<name>A0AAW4NQY8_9BACT</name>
<keyword evidence="2" id="KW-1015">Disulfide bond</keyword>
<evidence type="ECO:0000313" key="6">
    <source>
        <dbReference type="EMBL" id="MBW4864854.1"/>
    </source>
</evidence>
<dbReference type="PANTHER" id="PTHR42852:SF6">
    <property type="entry name" value="THIOL:DISULFIDE INTERCHANGE PROTEIN DSBE"/>
    <property type="match status" value="1"/>
</dbReference>
<evidence type="ECO:0000256" key="1">
    <source>
        <dbReference type="ARBA" id="ARBA00022748"/>
    </source>
</evidence>
<gene>
    <name evidence="6" type="ORF">KZY68_02215</name>
</gene>
<dbReference type="GO" id="GO:0016491">
    <property type="term" value="F:oxidoreductase activity"/>
    <property type="evidence" value="ECO:0007669"/>
    <property type="project" value="InterPro"/>
</dbReference>
<dbReference type="GO" id="GO:0016209">
    <property type="term" value="F:antioxidant activity"/>
    <property type="evidence" value="ECO:0007669"/>
    <property type="project" value="InterPro"/>
</dbReference>
<keyword evidence="1" id="KW-0201">Cytochrome c-type biogenesis</keyword>
<dbReference type="EMBL" id="JAHXRF010000002">
    <property type="protein sequence ID" value="MBW4864854.1"/>
    <property type="molecule type" value="Genomic_DNA"/>
</dbReference>
<accession>A0AAW4NQY8</accession>
<dbReference type="AlphaFoldDB" id="A0AAW4NQY8"/>